<dbReference type="EMBL" id="CP018762">
    <property type="protein sequence ID" value="APZ33346.1"/>
    <property type="molecule type" value="Genomic_DNA"/>
</dbReference>
<dbReference type="SUPFAM" id="SSF54909">
    <property type="entry name" value="Dimeric alpha+beta barrel"/>
    <property type="match status" value="1"/>
</dbReference>
<dbReference type="Proteomes" id="UP000187185">
    <property type="component" value="Chromosome"/>
</dbReference>
<protein>
    <recommendedName>
        <fullName evidence="2">YCII-related domain-containing protein</fullName>
    </recommendedName>
</protein>
<gene>
    <name evidence="3" type="ORF">BOH66_02885</name>
</gene>
<accession>A0A1P8U5G2</accession>
<dbReference type="KEGG" id="maur:BOH66_02885"/>
<name>A0A1P8U5G2_9MICO</name>
<dbReference type="OrthoDB" id="3782166at2"/>
<proteinExistence type="inferred from homology"/>
<organism evidence="3 4">
    <name type="scientific">Microbacterium aurum</name>
    <dbReference type="NCBI Taxonomy" id="36805"/>
    <lineage>
        <taxon>Bacteria</taxon>
        <taxon>Bacillati</taxon>
        <taxon>Actinomycetota</taxon>
        <taxon>Actinomycetes</taxon>
        <taxon>Micrococcales</taxon>
        <taxon>Microbacteriaceae</taxon>
        <taxon>Microbacterium</taxon>
    </lineage>
</organism>
<sequence>MSRYLVMTKFVPGHGPAEGSPEHAAEMRAWDRFNREIASSGQLVQSFGLELATHSVPADRPERENGEVVFAQYVIEANSLRGVEQWAQRMPVVEYGRAEVRRVLFDNTL</sequence>
<dbReference type="Pfam" id="PF03795">
    <property type="entry name" value="YCII"/>
    <property type="match status" value="1"/>
</dbReference>
<comment type="similarity">
    <text evidence="1">Belongs to the YciI family.</text>
</comment>
<evidence type="ECO:0000259" key="2">
    <source>
        <dbReference type="Pfam" id="PF03795"/>
    </source>
</evidence>
<evidence type="ECO:0000313" key="3">
    <source>
        <dbReference type="EMBL" id="APZ33346.1"/>
    </source>
</evidence>
<evidence type="ECO:0000313" key="4">
    <source>
        <dbReference type="Proteomes" id="UP000187185"/>
    </source>
</evidence>
<reference evidence="3 4" key="1">
    <citation type="submission" date="2016-12" db="EMBL/GenBank/DDBJ databases">
        <title>Complete genome sequence of Microbacterium aurum KACC 15219.</title>
        <authorList>
            <person name="Jung Y."/>
            <person name="Shin J.-H."/>
            <person name="Lee Y.-J."/>
            <person name="Yi H."/>
            <person name="Bahn Y.-S."/>
            <person name="Kim J.F."/>
            <person name="Lee D.-W."/>
        </authorList>
    </citation>
    <scope>NUCLEOTIDE SEQUENCE [LARGE SCALE GENOMIC DNA]</scope>
    <source>
        <strain evidence="3 4">KACC 15219</strain>
    </source>
</reference>
<dbReference type="Gene3D" id="3.30.70.1060">
    <property type="entry name" value="Dimeric alpha+beta barrel"/>
    <property type="match status" value="1"/>
</dbReference>
<dbReference type="RefSeq" id="WP_076689120.1">
    <property type="nucleotide sequence ID" value="NZ_CP018762.1"/>
</dbReference>
<dbReference type="InterPro" id="IPR011008">
    <property type="entry name" value="Dimeric_a/b-barrel"/>
</dbReference>
<dbReference type="InterPro" id="IPR005545">
    <property type="entry name" value="YCII"/>
</dbReference>
<dbReference type="STRING" id="36805.BOH66_02885"/>
<evidence type="ECO:0000256" key="1">
    <source>
        <dbReference type="ARBA" id="ARBA00007689"/>
    </source>
</evidence>
<keyword evidence="4" id="KW-1185">Reference proteome</keyword>
<dbReference type="AlphaFoldDB" id="A0A1P8U5G2"/>
<feature type="domain" description="YCII-related" evidence="2">
    <location>
        <begin position="3"/>
        <end position="103"/>
    </location>
</feature>